<dbReference type="GO" id="GO:0006744">
    <property type="term" value="P:ubiquinone biosynthetic process"/>
    <property type="evidence" value="ECO:0007669"/>
    <property type="project" value="InterPro"/>
</dbReference>
<organism evidence="1 3">
    <name type="scientific">Mastigocoleus testarum BC008</name>
    <dbReference type="NCBI Taxonomy" id="371196"/>
    <lineage>
        <taxon>Bacteria</taxon>
        <taxon>Bacillati</taxon>
        <taxon>Cyanobacteriota</taxon>
        <taxon>Cyanophyceae</taxon>
        <taxon>Nostocales</taxon>
        <taxon>Hapalosiphonaceae</taxon>
        <taxon>Mastigocoleus</taxon>
    </lineage>
</organism>
<dbReference type="EMBL" id="LMTZ01000083">
    <property type="protein sequence ID" value="KST67982.1"/>
    <property type="molecule type" value="Genomic_DNA"/>
</dbReference>
<dbReference type="InterPro" id="IPR007715">
    <property type="entry name" value="Coq4"/>
</dbReference>
<dbReference type="PANTHER" id="PTHR12922:SF7">
    <property type="entry name" value="UBIQUINONE BIOSYNTHESIS PROTEIN COQ4 HOMOLOG, MITOCHONDRIAL"/>
    <property type="match status" value="1"/>
</dbReference>
<dbReference type="RefSeq" id="WP_027843310.1">
    <property type="nucleotide sequence ID" value="NZ_LMTZ01000066.1"/>
</dbReference>
<gene>
    <name evidence="1" type="ORF">BC008_31850</name>
    <name evidence="2" type="ORF">BC008_33275</name>
</gene>
<dbReference type="OrthoDB" id="5720816at2"/>
<name>A0A0V7ZU35_9CYAN</name>
<protein>
    <recommendedName>
        <fullName evidence="4">Ubiquinone biosynthesis protein</fullName>
    </recommendedName>
</protein>
<dbReference type="AlphaFoldDB" id="A0A0V7ZU35"/>
<reference evidence="1 3" key="1">
    <citation type="journal article" date="2015" name="Genome Announc.">
        <title>Draft Genome of the Euendolithic (true boring) Cyanobacterium Mastigocoleus testarum strain BC008.</title>
        <authorList>
            <person name="Guida B.S."/>
            <person name="Garcia-Pichel F."/>
        </authorList>
    </citation>
    <scope>NUCLEOTIDE SEQUENCE [LARGE SCALE GENOMIC DNA]</scope>
    <source>
        <strain evidence="1 3">BC008</strain>
    </source>
</reference>
<sequence length="225" mass="25765">MLLTALPRLNLRSLMVIRGFISLWMNLNQVESVFDIVEGMRYNNATKLAANYLKTKPEVEEIINERYVGATPNLDVLLEYPEESLGYIYASHMKKLGFTPGSYRKIKIEDDISYILFRMRQTHDIWHVVTGFDTSQMGELGIQSFSLAQTRLPMPVILLAGGLFRTIFQSPELLGTLLEQLTSGYTMGSKVKPLFAQKWEANWEKPLSQWREELGINLLHTCVSD</sequence>
<dbReference type="PANTHER" id="PTHR12922">
    <property type="entry name" value="UBIQUINONE BIOSYNTHESIS PROTEIN"/>
    <property type="match status" value="1"/>
</dbReference>
<comment type="caution">
    <text evidence="1">The sequence shown here is derived from an EMBL/GenBank/DDBJ whole genome shotgun (WGS) entry which is preliminary data.</text>
</comment>
<evidence type="ECO:0008006" key="4">
    <source>
        <dbReference type="Google" id="ProtNLM"/>
    </source>
</evidence>
<keyword evidence="3" id="KW-1185">Reference proteome</keyword>
<dbReference type="Pfam" id="PF05019">
    <property type="entry name" value="Coq4"/>
    <property type="match status" value="1"/>
</dbReference>
<evidence type="ECO:0000313" key="2">
    <source>
        <dbReference type="EMBL" id="KST68393.1"/>
    </source>
</evidence>
<dbReference type="Proteomes" id="UP000053372">
    <property type="component" value="Unassembled WGS sequence"/>
</dbReference>
<proteinExistence type="predicted"/>
<evidence type="ECO:0000313" key="3">
    <source>
        <dbReference type="Proteomes" id="UP000053372"/>
    </source>
</evidence>
<dbReference type="EMBL" id="LMTZ01000066">
    <property type="protein sequence ID" value="KST68393.1"/>
    <property type="molecule type" value="Genomic_DNA"/>
</dbReference>
<evidence type="ECO:0000313" key="1">
    <source>
        <dbReference type="EMBL" id="KST67982.1"/>
    </source>
</evidence>
<accession>A0A0V7ZU35</accession>